<dbReference type="PANTHER" id="PTHR36156">
    <property type="entry name" value="SLR2101 PROTEIN"/>
    <property type="match status" value="1"/>
</dbReference>
<reference evidence="1" key="2">
    <citation type="journal article" date="2023" name="IMA Fungus">
        <title>Comparative genomic study of the Penicillium genus elucidates a diverse pangenome and 15 lateral gene transfer events.</title>
        <authorList>
            <person name="Petersen C."/>
            <person name="Sorensen T."/>
            <person name="Nielsen M.R."/>
            <person name="Sondergaard T.E."/>
            <person name="Sorensen J.L."/>
            <person name="Fitzpatrick D.A."/>
            <person name="Frisvad J.C."/>
            <person name="Nielsen K.L."/>
        </authorList>
    </citation>
    <scope>NUCLEOTIDE SEQUENCE</scope>
    <source>
        <strain evidence="1">IBT 19713</strain>
    </source>
</reference>
<accession>A0A9W9NSQ2</accession>
<dbReference type="InterPro" id="IPR047142">
    <property type="entry name" value="OryJ/VirC-like"/>
</dbReference>
<reference evidence="1" key="1">
    <citation type="submission" date="2022-11" db="EMBL/GenBank/DDBJ databases">
        <authorList>
            <person name="Petersen C."/>
        </authorList>
    </citation>
    <scope>NUCLEOTIDE SEQUENCE</scope>
    <source>
        <strain evidence="1">IBT 19713</strain>
    </source>
</reference>
<dbReference type="Proteomes" id="UP001150941">
    <property type="component" value="Unassembled WGS sequence"/>
</dbReference>
<dbReference type="InterPro" id="IPR011051">
    <property type="entry name" value="RmlC_Cupin_sf"/>
</dbReference>
<comment type="caution">
    <text evidence="1">The sequence shown here is derived from an EMBL/GenBank/DDBJ whole genome shotgun (WGS) entry which is preliminary data.</text>
</comment>
<keyword evidence="2" id="KW-1185">Reference proteome</keyword>
<dbReference type="RefSeq" id="XP_058328873.1">
    <property type="nucleotide sequence ID" value="XM_058475983.1"/>
</dbReference>
<dbReference type="EMBL" id="JAPQKS010000005">
    <property type="protein sequence ID" value="KAJ5225462.1"/>
    <property type="molecule type" value="Genomic_DNA"/>
</dbReference>
<evidence type="ECO:0000313" key="2">
    <source>
        <dbReference type="Proteomes" id="UP001150941"/>
    </source>
</evidence>
<proteinExistence type="predicted"/>
<sequence>MAEERPPNNLRQTSRFITDHSENGLAIFHSDTPERVPAQAIPTGDNLHLAYATNQFPVDLSKDLATYQQYLINPPAFTVPGGTLLCTIDLAPGSTSALHRTLSLDYAIVIEGIVELQLDSGEAKTLLQGDIAVQRGTKHLWRNKSKADWARVVFVLQESKPVEIGGEKLKEDFGF</sequence>
<name>A0A9W9NSQ2_9EURO</name>
<dbReference type="PANTHER" id="PTHR36156:SF2">
    <property type="entry name" value="CUPIN TYPE-2 DOMAIN-CONTAINING PROTEIN"/>
    <property type="match status" value="1"/>
</dbReference>
<organism evidence="1 2">
    <name type="scientific">Penicillium chermesinum</name>
    <dbReference type="NCBI Taxonomy" id="63820"/>
    <lineage>
        <taxon>Eukaryota</taxon>
        <taxon>Fungi</taxon>
        <taxon>Dikarya</taxon>
        <taxon>Ascomycota</taxon>
        <taxon>Pezizomycotina</taxon>
        <taxon>Eurotiomycetes</taxon>
        <taxon>Eurotiomycetidae</taxon>
        <taxon>Eurotiales</taxon>
        <taxon>Aspergillaceae</taxon>
        <taxon>Penicillium</taxon>
    </lineage>
</organism>
<dbReference type="SUPFAM" id="SSF51182">
    <property type="entry name" value="RmlC-like cupins"/>
    <property type="match status" value="1"/>
</dbReference>
<gene>
    <name evidence="1" type="ORF">N7468_006687</name>
</gene>
<dbReference type="InterPro" id="IPR014710">
    <property type="entry name" value="RmlC-like_jellyroll"/>
</dbReference>
<dbReference type="AlphaFoldDB" id="A0A9W9NSQ2"/>
<dbReference type="GeneID" id="83203286"/>
<dbReference type="CDD" id="cd02231">
    <property type="entry name" value="cupin_BLL6423-like"/>
    <property type="match status" value="1"/>
</dbReference>
<dbReference type="OrthoDB" id="5840532at2759"/>
<protein>
    <submittedName>
        <fullName evidence="1">Uncharacterized protein</fullName>
    </submittedName>
</protein>
<evidence type="ECO:0000313" key="1">
    <source>
        <dbReference type="EMBL" id="KAJ5225462.1"/>
    </source>
</evidence>
<dbReference type="Gene3D" id="2.60.120.10">
    <property type="entry name" value="Jelly Rolls"/>
    <property type="match status" value="1"/>
</dbReference>